<dbReference type="GO" id="GO:0005886">
    <property type="term" value="C:plasma membrane"/>
    <property type="evidence" value="ECO:0007669"/>
    <property type="project" value="TreeGrafter"/>
</dbReference>
<protein>
    <submittedName>
        <fullName evidence="13">Two component sensor histidine kinase</fullName>
    </submittedName>
</protein>
<dbReference type="SUPFAM" id="SSF55874">
    <property type="entry name" value="ATPase domain of HSP90 chaperone/DNA topoisomerase II/histidine kinase"/>
    <property type="match status" value="1"/>
</dbReference>
<dbReference type="CDD" id="cd01987">
    <property type="entry name" value="USP_KdpD-like"/>
    <property type="match status" value="1"/>
</dbReference>
<dbReference type="AlphaFoldDB" id="T1C7G1"/>
<sequence>MDATIRPGSASLNRRADPDQLLRRIAEDESRRDKGLLKVFLGASAGVGKTYAMLQAAHVIQNTGRRVLIGVIETHGRQDTEALLGGLQQLPVRPVNTGSVSWNEFDLDLALKTHPDLILIDELAHHNGPGSRHLKRWQDVQDLLDAGIDVFTTVNVQHIESLNDIVAQITGIRVRETIPDAIIERVHEIELIDLPPDELLKRLAEGKVYIREQAEQATHNFFRRGNLIALRELALRYVADRIDVDMRQYREYHSIEEIWPVRERVMVCIPTSVVGERLIRVGKRMADALRAEWIVVHIETIKNERLSPRRQQFLRRLFRLAERLGAEVVSIPGGRHFSTEVLTYARVRNVTQIVLGKPRRQGWRRWLFGSVVDAIVQGSGTIGIHVVSTETPHMPLSERTRKRSGTTHGIRESHSTFLPRSYFGAFGLISIASLIAWFFYGQVNLSNLVMVYFLAILATAVYFGRGPSILASVIGVIAFDFFFVPPLLSFAVSDAQYLITFAMMLIVGLVASQLVVEVRGQAERSVLRERRMASLYALSQALASTRTQNDVLRTAIQHLSQEVGGLVAFMVPGPDSSKVVHCDVEEVGAMSDPDLALAQWVHDHHQDAGLGTDTLPGSSALYIPLGDEKSAVVMSVRPLQPSAGFDPEQRRVLQTYGSQVAMALERVRLAREAESSRFEAEAQKVKNALLSSISHDIRTPLASIIGAAEILRKPQPTLDEATRLTLAQDIQNQARRMSALAENILEMARWQSGAVDLHRQWYPLEEIIGRALDRMKEGLKNHPVQTDLPDELLWVEVDGGLFEQVFSNLLENVIRHTPDGTPVEIRAYRNPGTIVMEVADQGPGLPKVLGEKIFETFVRGRPEQTSGGVGLGLSIVQSIVRAHGGTIAAKTQTGGGALFQIEIPAADPPVFPEDPHS</sequence>
<dbReference type="InterPro" id="IPR052023">
    <property type="entry name" value="Histidine_kinase_KdpD"/>
</dbReference>
<dbReference type="PROSITE" id="PS50109">
    <property type="entry name" value="HIS_KIN"/>
    <property type="match status" value="1"/>
</dbReference>
<evidence type="ECO:0000256" key="6">
    <source>
        <dbReference type="ARBA" id="ARBA00022777"/>
    </source>
</evidence>
<dbReference type="InterPro" id="IPR004358">
    <property type="entry name" value="Sig_transdc_His_kin-like_C"/>
</dbReference>
<dbReference type="Pfam" id="PF13492">
    <property type="entry name" value="GAF_3"/>
    <property type="match status" value="1"/>
</dbReference>
<gene>
    <name evidence="13" type="ORF">B1B_01419</name>
</gene>
<dbReference type="Pfam" id="PF02518">
    <property type="entry name" value="HATPase_c"/>
    <property type="match status" value="1"/>
</dbReference>
<dbReference type="Gene3D" id="1.20.120.620">
    <property type="entry name" value="Backbone structure of the membrane domain of e. Coli histidine kinase receptor kdpd"/>
    <property type="match status" value="1"/>
</dbReference>
<dbReference type="InterPro" id="IPR036890">
    <property type="entry name" value="HATPase_C_sf"/>
</dbReference>
<dbReference type="GO" id="GO:0000155">
    <property type="term" value="F:phosphorelay sensor kinase activity"/>
    <property type="evidence" value="ECO:0007669"/>
    <property type="project" value="InterPro"/>
</dbReference>
<dbReference type="SUPFAM" id="SSF47384">
    <property type="entry name" value="Homodimeric domain of signal transducing histidine kinase"/>
    <property type="match status" value="1"/>
</dbReference>
<feature type="domain" description="Histidine kinase" evidence="12">
    <location>
        <begin position="692"/>
        <end position="907"/>
    </location>
</feature>
<evidence type="ECO:0000256" key="3">
    <source>
        <dbReference type="ARBA" id="ARBA00022679"/>
    </source>
</evidence>
<evidence type="ECO:0000313" key="13">
    <source>
        <dbReference type="EMBL" id="EQD76823.1"/>
    </source>
</evidence>
<keyword evidence="5" id="KW-0547">Nucleotide-binding</keyword>
<reference evidence="13" key="1">
    <citation type="submission" date="2013-08" db="EMBL/GenBank/DDBJ databases">
        <authorList>
            <person name="Mendez C."/>
            <person name="Richter M."/>
            <person name="Ferrer M."/>
            <person name="Sanchez J."/>
        </authorList>
    </citation>
    <scope>NUCLEOTIDE SEQUENCE</scope>
</reference>
<dbReference type="Pfam" id="PF00582">
    <property type="entry name" value="Usp"/>
    <property type="match status" value="1"/>
</dbReference>
<dbReference type="Pfam" id="PF13493">
    <property type="entry name" value="DUF4118"/>
    <property type="match status" value="1"/>
</dbReference>
<proteinExistence type="predicted"/>
<keyword evidence="3" id="KW-0808">Transferase</keyword>
<dbReference type="SMART" id="SM00388">
    <property type="entry name" value="HisKA"/>
    <property type="match status" value="1"/>
</dbReference>
<dbReference type="GO" id="GO:0005524">
    <property type="term" value="F:ATP binding"/>
    <property type="evidence" value="ECO:0007669"/>
    <property type="project" value="UniProtKB-KW"/>
</dbReference>
<dbReference type="Gene3D" id="3.40.50.300">
    <property type="entry name" value="P-loop containing nucleotide triphosphate hydrolases"/>
    <property type="match status" value="1"/>
</dbReference>
<accession>T1C7G1</accession>
<dbReference type="CDD" id="cd00082">
    <property type="entry name" value="HisKA"/>
    <property type="match status" value="1"/>
</dbReference>
<dbReference type="InterPro" id="IPR027417">
    <property type="entry name" value="P-loop_NTPase"/>
</dbReference>
<dbReference type="InterPro" id="IPR005467">
    <property type="entry name" value="His_kinase_dom"/>
</dbReference>
<evidence type="ECO:0000256" key="5">
    <source>
        <dbReference type="ARBA" id="ARBA00022741"/>
    </source>
</evidence>
<dbReference type="InterPro" id="IPR003018">
    <property type="entry name" value="GAF"/>
</dbReference>
<dbReference type="SMART" id="SM00387">
    <property type="entry name" value="HATPase_c"/>
    <property type="match status" value="1"/>
</dbReference>
<dbReference type="SUPFAM" id="SSF52402">
    <property type="entry name" value="Adenine nucleotide alpha hydrolases-like"/>
    <property type="match status" value="1"/>
</dbReference>
<dbReference type="FunFam" id="3.40.50.300:FF:000483">
    <property type="entry name" value="Sensor histidine kinase KdpD"/>
    <property type="match status" value="1"/>
</dbReference>
<keyword evidence="8 11" id="KW-1133">Transmembrane helix</keyword>
<keyword evidence="6 13" id="KW-0418">Kinase</keyword>
<comment type="caution">
    <text evidence="13">The sequence shown here is derived from an EMBL/GenBank/DDBJ whole genome shotgun (WGS) entry which is preliminary data.</text>
</comment>
<evidence type="ECO:0000256" key="1">
    <source>
        <dbReference type="ARBA" id="ARBA00004141"/>
    </source>
</evidence>
<evidence type="ECO:0000256" key="7">
    <source>
        <dbReference type="ARBA" id="ARBA00022840"/>
    </source>
</evidence>
<dbReference type="PANTHER" id="PTHR45569">
    <property type="entry name" value="SENSOR PROTEIN KDPD"/>
    <property type="match status" value="1"/>
</dbReference>
<dbReference type="InterPro" id="IPR014729">
    <property type="entry name" value="Rossmann-like_a/b/a_fold"/>
</dbReference>
<evidence type="ECO:0000256" key="11">
    <source>
        <dbReference type="SAM" id="Phobius"/>
    </source>
</evidence>
<dbReference type="Pfam" id="PF02702">
    <property type="entry name" value="KdpD"/>
    <property type="match status" value="1"/>
</dbReference>
<dbReference type="Pfam" id="PF00512">
    <property type="entry name" value="HisKA"/>
    <property type="match status" value="1"/>
</dbReference>
<keyword evidence="10 11" id="KW-0472">Membrane</keyword>
<keyword evidence="9" id="KW-0902">Two-component regulatory system</keyword>
<reference evidence="13" key="2">
    <citation type="journal article" date="2014" name="ISME J.">
        <title>Microbial stratification in low pH oxic and suboxic macroscopic growths along an acid mine drainage.</title>
        <authorList>
            <person name="Mendez-Garcia C."/>
            <person name="Mesa V."/>
            <person name="Sprenger R.R."/>
            <person name="Richter M."/>
            <person name="Diez M.S."/>
            <person name="Solano J."/>
            <person name="Bargiela R."/>
            <person name="Golyshina O.V."/>
            <person name="Manteca A."/>
            <person name="Ramos J.L."/>
            <person name="Gallego J.R."/>
            <person name="Llorente I."/>
            <person name="Martins Dos Santos V.A."/>
            <person name="Jensen O.N."/>
            <person name="Pelaez A.I."/>
            <person name="Sanchez J."/>
            <person name="Ferrer M."/>
        </authorList>
    </citation>
    <scope>NUCLEOTIDE SEQUENCE</scope>
</reference>
<feature type="transmembrane region" description="Helical" evidence="11">
    <location>
        <begin position="497"/>
        <end position="516"/>
    </location>
</feature>
<dbReference type="CDD" id="cd00075">
    <property type="entry name" value="HATPase"/>
    <property type="match status" value="1"/>
</dbReference>
<keyword evidence="2" id="KW-0597">Phosphoprotein</keyword>
<organism evidence="13">
    <name type="scientific">mine drainage metagenome</name>
    <dbReference type="NCBI Taxonomy" id="410659"/>
    <lineage>
        <taxon>unclassified sequences</taxon>
        <taxon>metagenomes</taxon>
        <taxon>ecological metagenomes</taxon>
    </lineage>
</organism>
<dbReference type="Gene3D" id="1.10.287.130">
    <property type="match status" value="1"/>
</dbReference>
<dbReference type="InterPro" id="IPR003594">
    <property type="entry name" value="HATPase_dom"/>
</dbReference>
<dbReference type="Gene3D" id="3.30.565.10">
    <property type="entry name" value="Histidine kinase-like ATPase, C-terminal domain"/>
    <property type="match status" value="1"/>
</dbReference>
<comment type="subcellular location">
    <subcellularLocation>
        <location evidence="1">Membrane</location>
        <topology evidence="1">Multi-pass membrane protein</topology>
    </subcellularLocation>
</comment>
<dbReference type="Gene3D" id="3.30.450.40">
    <property type="match status" value="1"/>
</dbReference>
<dbReference type="Gene3D" id="3.40.50.620">
    <property type="entry name" value="HUPs"/>
    <property type="match status" value="1"/>
</dbReference>
<dbReference type="EMBL" id="AUZY01000973">
    <property type="protein sequence ID" value="EQD76823.1"/>
    <property type="molecule type" value="Genomic_DNA"/>
</dbReference>
<dbReference type="SUPFAM" id="SSF55781">
    <property type="entry name" value="GAF domain-like"/>
    <property type="match status" value="1"/>
</dbReference>
<dbReference type="InterPro" id="IPR029016">
    <property type="entry name" value="GAF-like_dom_sf"/>
</dbReference>
<dbReference type="InterPro" id="IPR036097">
    <property type="entry name" value="HisK_dim/P_sf"/>
</dbReference>
<evidence type="ECO:0000259" key="12">
    <source>
        <dbReference type="PROSITE" id="PS50109"/>
    </source>
</evidence>
<dbReference type="SUPFAM" id="SSF52540">
    <property type="entry name" value="P-loop containing nucleoside triphosphate hydrolases"/>
    <property type="match status" value="1"/>
</dbReference>
<dbReference type="GO" id="GO:0005737">
    <property type="term" value="C:cytoplasm"/>
    <property type="evidence" value="ECO:0007669"/>
    <property type="project" value="UniProtKB-ARBA"/>
</dbReference>
<feature type="transmembrane region" description="Helical" evidence="11">
    <location>
        <begin position="445"/>
        <end position="463"/>
    </location>
</feature>
<keyword evidence="7" id="KW-0067">ATP-binding</keyword>
<evidence type="ECO:0000256" key="4">
    <source>
        <dbReference type="ARBA" id="ARBA00022692"/>
    </source>
</evidence>
<feature type="transmembrane region" description="Helical" evidence="11">
    <location>
        <begin position="470"/>
        <end position="491"/>
    </location>
</feature>
<dbReference type="InterPro" id="IPR003852">
    <property type="entry name" value="Sig_transdc_His_kinase_KdpD_N"/>
</dbReference>
<evidence type="ECO:0000256" key="10">
    <source>
        <dbReference type="ARBA" id="ARBA00023136"/>
    </source>
</evidence>
<dbReference type="InterPro" id="IPR003661">
    <property type="entry name" value="HisK_dim/P_dom"/>
</dbReference>
<evidence type="ECO:0000256" key="9">
    <source>
        <dbReference type="ARBA" id="ARBA00023012"/>
    </source>
</evidence>
<feature type="transmembrane region" description="Helical" evidence="11">
    <location>
        <begin position="421"/>
        <end position="439"/>
    </location>
</feature>
<name>T1C7G1_9ZZZZ</name>
<dbReference type="PRINTS" id="PR00344">
    <property type="entry name" value="BCTRLSENSOR"/>
</dbReference>
<evidence type="ECO:0000256" key="2">
    <source>
        <dbReference type="ARBA" id="ARBA00022553"/>
    </source>
</evidence>
<dbReference type="InterPro" id="IPR006016">
    <property type="entry name" value="UspA"/>
</dbReference>
<dbReference type="PANTHER" id="PTHR45569:SF1">
    <property type="entry name" value="SENSOR PROTEIN KDPD"/>
    <property type="match status" value="1"/>
</dbReference>
<evidence type="ECO:0000256" key="8">
    <source>
        <dbReference type="ARBA" id="ARBA00022989"/>
    </source>
</evidence>
<dbReference type="InterPro" id="IPR038318">
    <property type="entry name" value="KdpD_sf"/>
</dbReference>
<dbReference type="InterPro" id="IPR025201">
    <property type="entry name" value="KdpD_TM"/>
</dbReference>
<keyword evidence="4 11" id="KW-0812">Transmembrane</keyword>